<comment type="caution">
    <text evidence="16">The sequence shown here is derived from an EMBL/GenBank/DDBJ whole genome shotgun (WGS) entry which is preliminary data.</text>
</comment>
<feature type="domain" description="Glycosyl hydrolase family 63 C-terminal" evidence="14">
    <location>
        <begin position="311"/>
        <end position="814"/>
    </location>
</feature>
<comment type="catalytic activity">
    <reaction evidence="12">
        <text>N(4)-(alpha-D-Glc-(1-&gt;2)-alpha-D-Glc-(1-&gt;3)-alpha-D-Glc-(1-&gt;3)-alpha-D-Man-(1-&gt;2)-alpha-D-Man-(1-&gt;2)-alpha-D-Man-(1-&gt;3)-[alpha-D-Man-(1-&gt;2)-alpha-D-Man-(1-&gt;3)-[alpha-D-Man-(1-&gt;2)-alpha-D-Man-(1-&gt;6)]-alpha-D-Man-(1-&gt;6)]-beta-D-Man-(1-&gt;4)-beta-D-GlcNAc-(1-&gt;4)-beta-D-GlcNAc)-L-asparaginyl-[protein] + H2O = N(4)-(alpha-D-Glc-(1-&gt;3)-alpha-D-Glc-(1-&gt;3)-alpha-D-Man-(1-&gt;2)-alpha-D-Man-(1-&gt;2)-alpha-D-Man-(1-&gt;3)-[alpha-D-Man-(1-&gt;2)-alpha-D-Man-(1-&gt;3)-[alpha-D-Man-(1-&gt;2)-alpha-D-Man-(1-&gt;6)]-alpha-D-Man-(1-&gt;6)]-beta-D-Man-(1-&gt;4)-beta-D-GlcNAc-(1-&gt;4)-beta-D-GlcNAc)-L-asparaginyl-[protein] + beta-D-glucose</text>
        <dbReference type="Rhea" id="RHEA:55988"/>
        <dbReference type="Rhea" id="RHEA-COMP:12806"/>
        <dbReference type="Rhea" id="RHEA-COMP:14355"/>
        <dbReference type="ChEBI" id="CHEBI:15377"/>
        <dbReference type="ChEBI" id="CHEBI:15903"/>
        <dbReference type="ChEBI" id="CHEBI:59082"/>
        <dbReference type="ChEBI" id="CHEBI:132537"/>
        <dbReference type="EC" id="3.2.1.106"/>
    </reaction>
</comment>
<keyword evidence="4 12" id="KW-0378">Hydrolase</keyword>
<dbReference type="InterPro" id="IPR012341">
    <property type="entry name" value="6hp_glycosidase-like_sf"/>
</dbReference>
<keyword evidence="13" id="KW-0732">Signal</keyword>
<keyword evidence="9" id="KW-0325">Glycoprotein</keyword>
<dbReference type="Gene3D" id="1.50.10.10">
    <property type="match status" value="1"/>
</dbReference>
<keyword evidence="8" id="KW-0472">Membrane</keyword>
<dbReference type="Gene3D" id="2.70.98.110">
    <property type="entry name" value="Glycosyl hydrolase family 63, N-terminal domain"/>
    <property type="match status" value="1"/>
</dbReference>
<evidence type="ECO:0000256" key="4">
    <source>
        <dbReference type="ARBA" id="ARBA00022801"/>
    </source>
</evidence>
<evidence type="ECO:0000256" key="11">
    <source>
        <dbReference type="ARBA" id="ARBA00038888"/>
    </source>
</evidence>
<protein>
    <recommendedName>
        <fullName evidence="11 12">Mannosyl-oligosaccharide glucosidase</fullName>
        <ecNumber evidence="11 12">3.2.1.106</ecNumber>
    </recommendedName>
</protein>
<keyword evidence="3" id="KW-0812">Transmembrane</keyword>
<evidence type="ECO:0000313" key="17">
    <source>
        <dbReference type="Proteomes" id="UP000789572"/>
    </source>
</evidence>
<comment type="similarity">
    <text evidence="2 12">Belongs to the glycosyl hydrolase 63 family.</text>
</comment>
<dbReference type="PANTHER" id="PTHR10412">
    <property type="entry name" value="MANNOSYL-OLIGOSACCHARIDE GLUCOSIDASE"/>
    <property type="match status" value="1"/>
</dbReference>
<dbReference type="Pfam" id="PF16923">
    <property type="entry name" value="Glyco_hydro_63N"/>
    <property type="match status" value="1"/>
</dbReference>
<dbReference type="PANTHER" id="PTHR10412:SF11">
    <property type="entry name" value="MANNOSYL-OLIGOSACCHARIDE GLUCOSIDASE"/>
    <property type="match status" value="1"/>
</dbReference>
<dbReference type="InterPro" id="IPR031335">
    <property type="entry name" value="Glyco_hydro_63_C"/>
</dbReference>
<keyword evidence="17" id="KW-1185">Reference proteome</keyword>
<dbReference type="Pfam" id="PF03200">
    <property type="entry name" value="Glyco_hydro_63"/>
    <property type="match status" value="1"/>
</dbReference>
<dbReference type="InterPro" id="IPR004888">
    <property type="entry name" value="Glycoside_hydrolase_63"/>
</dbReference>
<dbReference type="SUPFAM" id="SSF48208">
    <property type="entry name" value="Six-hairpin glycosidases"/>
    <property type="match status" value="1"/>
</dbReference>
<gene>
    <name evidence="16" type="ORF">POCULU_LOCUS2398</name>
</gene>
<dbReference type="InterPro" id="IPR008928">
    <property type="entry name" value="6-hairpin_glycosidase_sf"/>
</dbReference>
<proteinExistence type="inferred from homology"/>
<dbReference type="GO" id="GO:0004573">
    <property type="term" value="F:Glc3Man9GlcNAc2 oligosaccharide glucosidase activity"/>
    <property type="evidence" value="ECO:0007669"/>
    <property type="project" value="UniProtKB-UniRule"/>
</dbReference>
<evidence type="ECO:0000256" key="10">
    <source>
        <dbReference type="ARBA" id="ARBA00023295"/>
    </source>
</evidence>
<evidence type="ECO:0000259" key="15">
    <source>
        <dbReference type="Pfam" id="PF16923"/>
    </source>
</evidence>
<dbReference type="GO" id="GO:0006487">
    <property type="term" value="P:protein N-linked glycosylation"/>
    <property type="evidence" value="ECO:0007669"/>
    <property type="project" value="UniProtKB-UniRule"/>
</dbReference>
<sequence length="816" mass="93675">MSSSVIYQQQWIPVFMLLYYLLSIAQSLDSSSAVLQESAGDATNQSLFWGTYRPNLYFGTRTRVPESLMSGLMWFGVDDFVGWKEIRYACDQNDGLKEYGYKKHDGRSLAIQTLTDEKNNVTLKTEFIKVRGGVHGGSWGVRISGTPTHDGPSRISVIYHFGLEGDGTIDLVNELDEQGISNPVRLHGDSPDLGKFTISIEDGPNSNIPGNIPVNFAPDLSKTQYWGSLIPEGDIWRAKDYIVGNIVNTIKEKEGVIENFEHIPPSAILTLQNRVRLGSNFYAFQKVFEGPFQFDVYFNSESAESELNAGTFSEALQLFESSFDDRFEQTFQLQSKGFDADQVSFAKAIMSNLLGGIGYFYGSSIVDRAYQEEFENDVGFWIEKRTADPQLTSPNVLFTATPSRPFFPRGFYWDEGFHNMLIGKWDNDLSLDIIKHWVALIDNNGWVAREQILGEEARSKVPPEFQTQYPHYANPPTLLMPIRAFIERMVNAKGDKHIDIGDAINQEILPSDIISTNDQTVIRDRHLYDRELGKLFLRQVYRKLRANYRWFRRTQWGEIKDWGRKAPSHEAYRWRGRTPGHTLTSGLDDYPRPSPPHPAELHVDLICWVGFMARSLRDIAEQLNEEDDFDDFDEEYHNIVENIHALHWSEKYQAFCDLSVDEKDESIHVCHKGYLSLFPMLLEILPSDSPKLGAILDLIHDPNELWSTYGVRSLSKSDKFFNTGEKYWRGPIWINVNYLVLSALRRKYAADPGPYQEKAKIIYKELRDIIINNVYKEYKRTGYVWEQYSSNTGRGKRSHPFTGWTSLVTLIMAESY</sequence>
<keyword evidence="6" id="KW-0735">Signal-anchor</keyword>
<evidence type="ECO:0000256" key="7">
    <source>
        <dbReference type="ARBA" id="ARBA00022989"/>
    </source>
</evidence>
<evidence type="ECO:0000256" key="2">
    <source>
        <dbReference type="ARBA" id="ARBA00010833"/>
    </source>
</evidence>
<evidence type="ECO:0000256" key="5">
    <source>
        <dbReference type="ARBA" id="ARBA00022824"/>
    </source>
</evidence>
<organism evidence="16 17">
    <name type="scientific">Paraglomus occultum</name>
    <dbReference type="NCBI Taxonomy" id="144539"/>
    <lineage>
        <taxon>Eukaryota</taxon>
        <taxon>Fungi</taxon>
        <taxon>Fungi incertae sedis</taxon>
        <taxon>Mucoromycota</taxon>
        <taxon>Glomeromycotina</taxon>
        <taxon>Glomeromycetes</taxon>
        <taxon>Paraglomerales</taxon>
        <taxon>Paraglomeraceae</taxon>
        <taxon>Paraglomus</taxon>
    </lineage>
</organism>
<comment type="function">
    <text evidence="12">Cleaves the distal alpha 1,2-linked glucose residue from the Glc(3)Man(9)GlcNAc(2) oligosaccharide precursor.</text>
</comment>
<evidence type="ECO:0000256" key="9">
    <source>
        <dbReference type="ARBA" id="ARBA00023180"/>
    </source>
</evidence>
<dbReference type="GO" id="GO:0005789">
    <property type="term" value="C:endoplasmic reticulum membrane"/>
    <property type="evidence" value="ECO:0007669"/>
    <property type="project" value="UniProtKB-SubCell"/>
</dbReference>
<evidence type="ECO:0000256" key="12">
    <source>
        <dbReference type="RuleBase" id="RU368089"/>
    </source>
</evidence>
<keyword evidence="10 12" id="KW-0326">Glycosidase</keyword>
<feature type="domain" description="Glycosyl hydrolase family 63 N-terminal" evidence="15">
    <location>
        <begin position="46"/>
        <end position="259"/>
    </location>
</feature>
<dbReference type="AlphaFoldDB" id="A0A9N9EZ79"/>
<dbReference type="EC" id="3.2.1.106" evidence="11 12"/>
<keyword evidence="7" id="KW-1133">Transmembrane helix</keyword>
<evidence type="ECO:0000256" key="1">
    <source>
        <dbReference type="ARBA" id="ARBA00004648"/>
    </source>
</evidence>
<dbReference type="InterPro" id="IPR031631">
    <property type="entry name" value="Glyco_hydro_63N"/>
</dbReference>
<accession>A0A9N9EZ79</accession>
<keyword evidence="5 12" id="KW-0256">Endoplasmic reticulum</keyword>
<name>A0A9N9EZ79_9GLOM</name>
<dbReference type="Proteomes" id="UP000789572">
    <property type="component" value="Unassembled WGS sequence"/>
</dbReference>
<dbReference type="OrthoDB" id="410058at2759"/>
<reference evidence="16" key="1">
    <citation type="submission" date="2021-06" db="EMBL/GenBank/DDBJ databases">
        <authorList>
            <person name="Kallberg Y."/>
            <person name="Tangrot J."/>
            <person name="Rosling A."/>
        </authorList>
    </citation>
    <scope>NUCLEOTIDE SEQUENCE</scope>
    <source>
        <strain evidence="16">IA702</strain>
    </source>
</reference>
<dbReference type="EMBL" id="CAJVPJ010000221">
    <property type="protein sequence ID" value="CAG8497491.1"/>
    <property type="molecule type" value="Genomic_DNA"/>
</dbReference>
<evidence type="ECO:0000259" key="14">
    <source>
        <dbReference type="Pfam" id="PF03200"/>
    </source>
</evidence>
<dbReference type="GO" id="GO:0009311">
    <property type="term" value="P:oligosaccharide metabolic process"/>
    <property type="evidence" value="ECO:0007669"/>
    <property type="project" value="UniProtKB-UniRule"/>
</dbReference>
<dbReference type="InterPro" id="IPR038518">
    <property type="entry name" value="Glyco_hydro_63N_sf"/>
</dbReference>
<evidence type="ECO:0000256" key="6">
    <source>
        <dbReference type="ARBA" id="ARBA00022968"/>
    </source>
</evidence>
<feature type="chain" id="PRO_5040431870" description="Mannosyl-oligosaccharide glucosidase" evidence="13">
    <location>
        <begin position="28"/>
        <end position="816"/>
    </location>
</feature>
<evidence type="ECO:0000256" key="3">
    <source>
        <dbReference type="ARBA" id="ARBA00022692"/>
    </source>
</evidence>
<evidence type="ECO:0000313" key="16">
    <source>
        <dbReference type="EMBL" id="CAG8497491.1"/>
    </source>
</evidence>
<feature type="signal peptide" evidence="13">
    <location>
        <begin position="1"/>
        <end position="27"/>
    </location>
</feature>
<evidence type="ECO:0000256" key="8">
    <source>
        <dbReference type="ARBA" id="ARBA00023136"/>
    </source>
</evidence>
<evidence type="ECO:0000256" key="13">
    <source>
        <dbReference type="SAM" id="SignalP"/>
    </source>
</evidence>
<comment type="subcellular location">
    <subcellularLocation>
        <location evidence="1 12">Endoplasmic reticulum membrane</location>
        <topology evidence="1 12">Single-pass type II membrane protein</topology>
    </subcellularLocation>
</comment>